<feature type="compositionally biased region" description="Acidic residues" evidence="1">
    <location>
        <begin position="278"/>
        <end position="293"/>
    </location>
</feature>
<feature type="compositionally biased region" description="Polar residues" evidence="1">
    <location>
        <begin position="50"/>
        <end position="60"/>
    </location>
</feature>
<feature type="compositionally biased region" description="Basic and acidic residues" evidence="1">
    <location>
        <begin position="82"/>
        <end position="93"/>
    </location>
</feature>
<proteinExistence type="predicted"/>
<reference evidence="5 6" key="1">
    <citation type="submission" date="2018-09" db="EMBL/GenBank/DDBJ databases">
        <title>Genomic investigation of the strawberry pathogen Phytophthora fragariae indicates pathogenicity is determined by transcriptional variation in three key races.</title>
        <authorList>
            <person name="Adams T.M."/>
            <person name="Armitage A.D."/>
            <person name="Sobczyk M.K."/>
            <person name="Bates H.J."/>
            <person name="Dunwell J.M."/>
            <person name="Nellist C.F."/>
            <person name="Harrison R.J."/>
        </authorList>
    </citation>
    <scope>NUCLEOTIDE SEQUENCE [LARGE SCALE GENOMIC DNA]</scope>
    <source>
        <strain evidence="4 6">NOV-77</strain>
        <strain evidence="3 5">SCRP245</strain>
    </source>
</reference>
<protein>
    <recommendedName>
        <fullName evidence="2">Wbp11/ELF5/Saf1 N-terminal domain-containing protein</fullName>
    </recommendedName>
</protein>
<evidence type="ECO:0000256" key="1">
    <source>
        <dbReference type="SAM" id="MobiDB-lite"/>
    </source>
</evidence>
<comment type="caution">
    <text evidence="3">The sequence shown here is derived from an EMBL/GenBank/DDBJ whole genome shotgun (WGS) entry which is preliminary data.</text>
</comment>
<feature type="region of interest" description="Disordered" evidence="1">
    <location>
        <begin position="343"/>
        <end position="415"/>
    </location>
</feature>
<evidence type="ECO:0000313" key="3">
    <source>
        <dbReference type="EMBL" id="KAE8998893.1"/>
    </source>
</evidence>
<dbReference type="Proteomes" id="UP000486351">
    <property type="component" value="Unassembled WGS sequence"/>
</dbReference>
<evidence type="ECO:0000313" key="6">
    <source>
        <dbReference type="Proteomes" id="UP000486351"/>
    </source>
</evidence>
<evidence type="ECO:0000313" key="5">
    <source>
        <dbReference type="Proteomes" id="UP000460718"/>
    </source>
</evidence>
<feature type="region of interest" description="Disordered" evidence="1">
    <location>
        <begin position="1"/>
        <end position="329"/>
    </location>
</feature>
<feature type="compositionally biased region" description="Low complexity" evidence="1">
    <location>
        <begin position="346"/>
        <end position="357"/>
    </location>
</feature>
<feature type="compositionally biased region" description="Low complexity" evidence="1">
    <location>
        <begin position="152"/>
        <end position="175"/>
    </location>
</feature>
<evidence type="ECO:0000313" key="4">
    <source>
        <dbReference type="EMBL" id="KAE9353368.1"/>
    </source>
</evidence>
<feature type="compositionally biased region" description="Basic and acidic residues" evidence="1">
    <location>
        <begin position="302"/>
        <end position="313"/>
    </location>
</feature>
<dbReference type="AlphaFoldDB" id="A0A6A3K4L9"/>
<dbReference type="GO" id="GO:0006396">
    <property type="term" value="P:RNA processing"/>
    <property type="evidence" value="ECO:0007669"/>
    <property type="project" value="InterPro"/>
</dbReference>
<evidence type="ECO:0000259" key="2">
    <source>
        <dbReference type="Pfam" id="PF09429"/>
    </source>
</evidence>
<feature type="compositionally biased region" description="Pro residues" evidence="1">
    <location>
        <begin position="213"/>
        <end position="248"/>
    </location>
</feature>
<dbReference type="Proteomes" id="UP000460718">
    <property type="component" value="Unassembled WGS sequence"/>
</dbReference>
<gene>
    <name evidence="4" type="ORF">PF008_g5021</name>
    <name evidence="3" type="ORF">PF011_g14855</name>
</gene>
<feature type="compositionally biased region" description="Polar residues" evidence="1">
    <location>
        <begin position="389"/>
        <end position="399"/>
    </location>
</feature>
<feature type="domain" description="Wbp11/ELF5/Saf1 N-terminal" evidence="2">
    <location>
        <begin position="3"/>
        <end position="79"/>
    </location>
</feature>
<sequence length="415" mass="45281">MAKSLNPMEAFRREQKKKELKKQRLERHKDKQTKLSAMDPQELRAELQNLERQVASNPTDGPTRKRKQELEDTLRAVVKKQKMAEKERKKQKDAPPPPPMSIAEMAQANRERFQNPENSIYYHPTLNPFGAPPPGKPQVYRNGPAGPPRGPPQGFGRGPPRQGGVEGRPQQQRYRGPPPHTRGFRGPPRVEGRGPPPPSIQQPRMMARRPGKRPPLPAGPPPPGTIQVPPRPPLPSGAIPVRPPPPPSANATSSTGMVPPPPPPPPRPMTPAAGTGGEEMETDQIEVDVEEDSVVAPYPTTHDPEFADSRTEGQQEMDEEAAERAAESRAQLRSLVPVALRVQRQVPATHSSSVSSAPPVPAPRRPVPAPPAPVPRPAGLAPPPPPRPTTSQPDNSNRSVSKEFDAFMAEVNDLL</sequence>
<feature type="compositionally biased region" description="Pro residues" evidence="1">
    <location>
        <begin position="358"/>
        <end position="388"/>
    </location>
</feature>
<accession>A0A6A3K4L9</accession>
<dbReference type="EMBL" id="QXFY01000180">
    <property type="protein sequence ID" value="KAE9353368.1"/>
    <property type="molecule type" value="Genomic_DNA"/>
</dbReference>
<name>A0A6A3K4L9_9STRA</name>
<dbReference type="Pfam" id="PF09429">
    <property type="entry name" value="Wbp11"/>
    <property type="match status" value="1"/>
</dbReference>
<dbReference type="InterPro" id="IPR019007">
    <property type="entry name" value="Wbp11/ELF5/Saf1_N"/>
</dbReference>
<organism evidence="3 5">
    <name type="scientific">Phytophthora fragariae</name>
    <dbReference type="NCBI Taxonomy" id="53985"/>
    <lineage>
        <taxon>Eukaryota</taxon>
        <taxon>Sar</taxon>
        <taxon>Stramenopiles</taxon>
        <taxon>Oomycota</taxon>
        <taxon>Peronosporomycetes</taxon>
        <taxon>Peronosporales</taxon>
        <taxon>Peronosporaceae</taxon>
        <taxon>Phytophthora</taxon>
    </lineage>
</organism>
<dbReference type="EMBL" id="QXFW01000979">
    <property type="protein sequence ID" value="KAE8998893.1"/>
    <property type="molecule type" value="Genomic_DNA"/>
</dbReference>
<feature type="compositionally biased region" description="Pro residues" evidence="1">
    <location>
        <begin position="258"/>
        <end position="269"/>
    </location>
</feature>